<dbReference type="Pfam" id="PF14620">
    <property type="entry name" value="YPEB_PepSY1-2"/>
    <property type="match status" value="1"/>
</dbReference>
<dbReference type="GO" id="GO:0009847">
    <property type="term" value="P:spore germination"/>
    <property type="evidence" value="ECO:0007669"/>
    <property type="project" value="InterPro"/>
</dbReference>
<dbReference type="Proteomes" id="UP000238916">
    <property type="component" value="Unassembled WGS sequence"/>
</dbReference>
<evidence type="ECO:0000313" key="3">
    <source>
        <dbReference type="EMBL" id="SPF56396.1"/>
    </source>
</evidence>
<evidence type="ECO:0000259" key="2">
    <source>
        <dbReference type="Pfam" id="PF20769"/>
    </source>
</evidence>
<evidence type="ECO:0008006" key="5">
    <source>
        <dbReference type="Google" id="ProtNLM"/>
    </source>
</evidence>
<evidence type="ECO:0000259" key="1">
    <source>
        <dbReference type="Pfam" id="PF14620"/>
    </source>
</evidence>
<name>A0A2U3LX02_9FIRM</name>
<dbReference type="EMBL" id="OMOF01000901">
    <property type="protein sequence ID" value="SPF56396.1"/>
    <property type="molecule type" value="Genomic_DNA"/>
</dbReference>
<dbReference type="Pfam" id="PF20769">
    <property type="entry name" value="YPEB_N"/>
    <property type="match status" value="1"/>
</dbReference>
<organism evidence="3 4">
    <name type="scientific">Candidatus Desulfosporosinus infrequens</name>
    <dbReference type="NCBI Taxonomy" id="2043169"/>
    <lineage>
        <taxon>Bacteria</taxon>
        <taxon>Bacillati</taxon>
        <taxon>Bacillota</taxon>
        <taxon>Clostridia</taxon>
        <taxon>Eubacteriales</taxon>
        <taxon>Desulfitobacteriaceae</taxon>
        <taxon>Desulfosporosinus</taxon>
    </lineage>
</organism>
<accession>A0A2U3LX02</accession>
<dbReference type="InterPro" id="IPR048402">
    <property type="entry name" value="YpeB_N"/>
</dbReference>
<dbReference type="OrthoDB" id="2372097at2"/>
<feature type="domain" description="Sporulation protein YpeB N-terminal" evidence="2">
    <location>
        <begin position="30"/>
        <end position="162"/>
    </location>
</feature>
<evidence type="ECO:0000313" key="4">
    <source>
        <dbReference type="Proteomes" id="UP000238916"/>
    </source>
</evidence>
<gene>
    <name evidence="3" type="ORF">SBF1_910005</name>
</gene>
<dbReference type="InterPro" id="IPR014239">
    <property type="entry name" value="YpeB_PepSY1-2"/>
</dbReference>
<reference evidence="4" key="1">
    <citation type="submission" date="2018-02" db="EMBL/GenBank/DDBJ databases">
        <authorList>
            <person name="Hausmann B."/>
        </authorList>
    </citation>
    <scope>NUCLEOTIDE SEQUENCE [LARGE SCALE GENOMIC DNA]</scope>
    <source>
        <strain evidence="4">Peat soil MAG SbF1</strain>
    </source>
</reference>
<dbReference type="AlphaFoldDB" id="A0A2U3LX02"/>
<protein>
    <recommendedName>
        <fullName evidence="5">Germination protein YpeB</fullName>
    </recommendedName>
</protein>
<proteinExistence type="predicted"/>
<feature type="domain" description="Sporulation protein YpeB PepSY1 and PepSY2" evidence="1">
    <location>
        <begin position="195"/>
        <end position="379"/>
    </location>
</feature>
<sequence length="454" mass="50643">MHRKLWFGILAAAFLISLGWGFNEYRLAGNYRLAAENNNHRALTDFASHLDQMETDMVKGDVASNPTQKILYLSQVSSKSEAALQDFAQIPADQAGLSYVGAFITQSGDFARTLTQKIAGGETISAEEEKTLRDMHERLVPVNQKVQTIMTKMDTENLAWTDPAPSIWQRLGFGGPKIAKATADGSEAPSKSVRSGLDQLEASLQKLPPFSYTGQYATRVVSKPLGLPSGNVTQNQAQGVARDFLDKVGYRNIMPEFSGESQGPLGGYMWKYKEANLEVTRQGGVITLYRDQRTIEPRTLTIEEASKKAKVALQALGWQLTLTSNEDFGSYVQIDAVVEKDGVRIYPDKVRLMIALDNGQLIGLDATPYYAFHHSRTFPTKLTLDQAERKLRPDYKVLESRLAVIAKSGNQEVYCYEFRGRYQGEEYLLYLNAATGAEEKIQRIIKTPRGEFLQ</sequence>